<name>A0A346RAD6_9NEOP</name>
<evidence type="ECO:0000313" key="1">
    <source>
        <dbReference type="EMBL" id="AXS59136.1"/>
    </source>
</evidence>
<protein>
    <submittedName>
        <fullName evidence="1">Fadd protein</fullName>
    </submittedName>
</protein>
<dbReference type="OrthoDB" id="100767at2759"/>
<dbReference type="InterPro" id="IPR011029">
    <property type="entry name" value="DEATH-like_dom_sf"/>
</dbReference>
<dbReference type="AlphaFoldDB" id="A0A346RAD6"/>
<sequence length="217" mass="25735">MVRVEVRPIHATQCRTMATNYSKLKDLITLKVSMSDMHSQILHAMKGLYQNDINSARRYEQITTIGQLLKVLEVRDVLSEENILPLQVLAQRLPDNMEIMNSISCYEQSRGPKQNINQYAPSLSDPVWRSMSNIQRMAYCAWCVAHGLWRITCGICRVAYRIWRVMYWTWRVCYVLWRITYFLWNILTRVLNASHHHQNNMRIMHSQMVYVRRNVKG</sequence>
<dbReference type="Gene3D" id="1.10.533.10">
    <property type="entry name" value="Death Domain, Fas"/>
    <property type="match status" value="1"/>
</dbReference>
<dbReference type="EMBL" id="MH200926">
    <property type="protein sequence ID" value="AXS59136.1"/>
    <property type="molecule type" value="mRNA"/>
</dbReference>
<reference evidence="1" key="1">
    <citation type="journal article" date="2018" name="PeerJ">
        <title>RNA interference-mediated silencing of genes involved in the immune responses of the soybean pod borer Leguminivora glycinivorella (Lepidoptera: Olethreutidae).</title>
        <authorList>
            <person name="Ran R."/>
            <person name="Li T."/>
            <person name="Liu X."/>
            <person name="Ni H."/>
            <person name="Li W."/>
            <person name="Meng F."/>
        </authorList>
    </citation>
    <scope>NUCLEOTIDE SEQUENCE</scope>
</reference>
<organism evidence="1">
    <name type="scientific">Leguminivora glycinivorella</name>
    <dbReference type="NCBI Taxonomy" id="1035111"/>
    <lineage>
        <taxon>Eukaryota</taxon>
        <taxon>Metazoa</taxon>
        <taxon>Ecdysozoa</taxon>
        <taxon>Arthropoda</taxon>
        <taxon>Hexapoda</taxon>
        <taxon>Insecta</taxon>
        <taxon>Pterygota</taxon>
        <taxon>Neoptera</taxon>
        <taxon>Endopterygota</taxon>
        <taxon>Lepidoptera</taxon>
        <taxon>Glossata</taxon>
        <taxon>Ditrysia</taxon>
        <taxon>Tortricoidea</taxon>
        <taxon>Tortricidae</taxon>
        <taxon>Olethreutinae</taxon>
        <taxon>Grapholitini</taxon>
        <taxon>Leguminivora</taxon>
    </lineage>
</organism>
<accession>A0A346RAD6</accession>
<proteinExistence type="evidence at transcript level"/>